<evidence type="ECO:0000256" key="10">
    <source>
        <dbReference type="PROSITE-ProRule" id="PRU00282"/>
    </source>
</evidence>
<dbReference type="PANTHER" id="PTHR45618">
    <property type="entry name" value="MITOCHONDRIAL DICARBOXYLATE CARRIER-RELATED"/>
    <property type="match status" value="1"/>
</dbReference>
<comment type="similarity">
    <text evidence="2 11">Belongs to the mitochondrial carrier (TC 2.A.29) family.</text>
</comment>
<evidence type="ECO:0000256" key="5">
    <source>
        <dbReference type="ARBA" id="ARBA00022737"/>
    </source>
</evidence>
<evidence type="ECO:0000313" key="12">
    <source>
        <dbReference type="EMBL" id="JAV87967.1"/>
    </source>
</evidence>
<name>A0A1Y1MX73_PHOPY</name>
<proteinExistence type="inferred from homology"/>
<feature type="repeat" description="Solcar" evidence="10">
    <location>
        <begin position="229"/>
        <end position="320"/>
    </location>
</feature>
<protein>
    <recommendedName>
        <fullName evidence="13">Mitochondrial uncoupling protein 4</fullName>
    </recommendedName>
</protein>
<evidence type="ECO:0000256" key="1">
    <source>
        <dbReference type="ARBA" id="ARBA00004448"/>
    </source>
</evidence>
<feature type="repeat" description="Solcar" evidence="10">
    <location>
        <begin position="128"/>
        <end position="220"/>
    </location>
</feature>
<dbReference type="FunFam" id="1.50.40.10:FF:000062">
    <property type="entry name" value="mitochondrial uncoupling protein 3"/>
    <property type="match status" value="1"/>
</dbReference>
<dbReference type="InterPro" id="IPR002067">
    <property type="entry name" value="MCP"/>
</dbReference>
<keyword evidence="4 10" id="KW-0812">Transmembrane</keyword>
<organism evidence="12">
    <name type="scientific">Photinus pyralis</name>
    <name type="common">Common eastern firefly</name>
    <name type="synonym">Lampyris pyralis</name>
    <dbReference type="NCBI Taxonomy" id="7054"/>
    <lineage>
        <taxon>Eukaryota</taxon>
        <taxon>Metazoa</taxon>
        <taxon>Ecdysozoa</taxon>
        <taxon>Arthropoda</taxon>
        <taxon>Hexapoda</taxon>
        <taxon>Insecta</taxon>
        <taxon>Pterygota</taxon>
        <taxon>Neoptera</taxon>
        <taxon>Endopterygota</taxon>
        <taxon>Coleoptera</taxon>
        <taxon>Polyphaga</taxon>
        <taxon>Elateriformia</taxon>
        <taxon>Elateroidea</taxon>
        <taxon>Lampyridae</taxon>
        <taxon>Lampyrinae</taxon>
        <taxon>Photinus</taxon>
    </lineage>
</organism>
<evidence type="ECO:0000256" key="2">
    <source>
        <dbReference type="ARBA" id="ARBA00006375"/>
    </source>
</evidence>
<dbReference type="InterPro" id="IPR023395">
    <property type="entry name" value="MCP_dom_sf"/>
</dbReference>
<dbReference type="SUPFAM" id="SSF103506">
    <property type="entry name" value="Mitochondrial carrier"/>
    <property type="match status" value="1"/>
</dbReference>
<feature type="repeat" description="Solcar" evidence="10">
    <location>
        <begin position="23"/>
        <end position="118"/>
    </location>
</feature>
<sequence>MPQTSPPHEEIHAIKVVPVIRTDSLWVSYIVSVMAAWVAEFVTYPLDLTKTRLQIQGEASKAGSQNASPHYRGMLRTAFGIVKEEGPFKLWQGMSAGLTRHVIYSGTRMVAFQFMRDDIFKKKPNEHFSLYKSAFCGICSGAFAQYISSPTDLLKVQLQMEGKRKLMGLPPRVSSMSDAFVKIVKSSGYRGLWKGSVPNVQRAALVNLGDLTTYDYAKRFILMNTTWKDNHFVHVLSSFCAGFVAASMGTPADVIKTRVMNQPVDSEGRGTLYKSSIDCLIKTTKAEGFGALYKGFFPIWLRMAPWSLTFWLSYEEVMFTIRTNNL</sequence>
<dbReference type="InterPro" id="IPR018108">
    <property type="entry name" value="MCP_transmembrane"/>
</dbReference>
<dbReference type="EMBL" id="GEZM01024108">
    <property type="protein sequence ID" value="JAV87968.1"/>
    <property type="molecule type" value="Transcribed_RNA"/>
</dbReference>
<accession>A0A1Y1MX73</accession>
<keyword evidence="8" id="KW-0496">Mitochondrion</keyword>
<comment type="subcellular location">
    <subcellularLocation>
        <location evidence="1">Mitochondrion inner membrane</location>
        <topology evidence="1">Multi-pass membrane protein</topology>
    </subcellularLocation>
</comment>
<keyword evidence="3 11" id="KW-0813">Transport</keyword>
<dbReference type="PRINTS" id="PR00784">
    <property type="entry name" value="MTUNCOUPLING"/>
</dbReference>
<dbReference type="AlphaFoldDB" id="A0A1Y1MX73"/>
<evidence type="ECO:0000256" key="7">
    <source>
        <dbReference type="ARBA" id="ARBA00022989"/>
    </source>
</evidence>
<dbReference type="EMBL" id="GEZM01024109">
    <property type="protein sequence ID" value="JAV87967.1"/>
    <property type="molecule type" value="Transcribed_RNA"/>
</dbReference>
<evidence type="ECO:0008006" key="13">
    <source>
        <dbReference type="Google" id="ProtNLM"/>
    </source>
</evidence>
<dbReference type="PROSITE" id="PS50920">
    <property type="entry name" value="SOLCAR"/>
    <property type="match status" value="3"/>
</dbReference>
<evidence type="ECO:0000256" key="4">
    <source>
        <dbReference type="ARBA" id="ARBA00022692"/>
    </source>
</evidence>
<evidence type="ECO:0000256" key="6">
    <source>
        <dbReference type="ARBA" id="ARBA00022792"/>
    </source>
</evidence>
<evidence type="ECO:0000256" key="3">
    <source>
        <dbReference type="ARBA" id="ARBA00022448"/>
    </source>
</evidence>
<reference evidence="12" key="1">
    <citation type="journal article" date="2016" name="Sci. Rep.">
        <title>Molecular characterization of firefly nuptial gifts: a multi-omics approach sheds light on postcopulatory sexual selection.</title>
        <authorList>
            <person name="Al-Wathiqui N."/>
            <person name="Fallon T.R."/>
            <person name="South A."/>
            <person name="Weng J.K."/>
            <person name="Lewis S.M."/>
        </authorList>
    </citation>
    <scope>NUCLEOTIDE SEQUENCE</scope>
</reference>
<dbReference type="Gene3D" id="1.50.40.10">
    <property type="entry name" value="Mitochondrial carrier domain"/>
    <property type="match status" value="1"/>
</dbReference>
<evidence type="ECO:0000256" key="8">
    <source>
        <dbReference type="ARBA" id="ARBA00023128"/>
    </source>
</evidence>
<dbReference type="GO" id="GO:0055085">
    <property type="term" value="P:transmembrane transport"/>
    <property type="evidence" value="ECO:0007669"/>
    <property type="project" value="InterPro"/>
</dbReference>
<keyword evidence="9 10" id="KW-0472">Membrane</keyword>
<keyword evidence="5" id="KW-0677">Repeat</keyword>
<keyword evidence="6" id="KW-0999">Mitochondrion inner membrane</keyword>
<keyword evidence="7" id="KW-1133">Transmembrane helix</keyword>
<dbReference type="InterPro" id="IPR050391">
    <property type="entry name" value="Mito_Metabolite_Transporter"/>
</dbReference>
<dbReference type="GO" id="GO:0005743">
    <property type="term" value="C:mitochondrial inner membrane"/>
    <property type="evidence" value="ECO:0007669"/>
    <property type="project" value="UniProtKB-SubCell"/>
</dbReference>
<dbReference type="Pfam" id="PF00153">
    <property type="entry name" value="Mito_carr"/>
    <property type="match status" value="3"/>
</dbReference>
<evidence type="ECO:0000256" key="9">
    <source>
        <dbReference type="ARBA" id="ARBA00023136"/>
    </source>
</evidence>
<evidence type="ECO:0000256" key="11">
    <source>
        <dbReference type="RuleBase" id="RU000488"/>
    </source>
</evidence>